<dbReference type="EMBL" id="JAKKPZ010000001">
    <property type="protein sequence ID" value="KAI1728428.1"/>
    <property type="molecule type" value="Genomic_DNA"/>
</dbReference>
<gene>
    <name evidence="2" type="ORF">DdX_00608</name>
</gene>
<organism evidence="2 3">
    <name type="scientific">Ditylenchus destructor</name>
    <dbReference type="NCBI Taxonomy" id="166010"/>
    <lineage>
        <taxon>Eukaryota</taxon>
        <taxon>Metazoa</taxon>
        <taxon>Ecdysozoa</taxon>
        <taxon>Nematoda</taxon>
        <taxon>Chromadorea</taxon>
        <taxon>Rhabditida</taxon>
        <taxon>Tylenchina</taxon>
        <taxon>Tylenchomorpha</taxon>
        <taxon>Sphaerularioidea</taxon>
        <taxon>Anguinidae</taxon>
        <taxon>Anguininae</taxon>
        <taxon>Ditylenchus</taxon>
    </lineage>
</organism>
<keyword evidence="3" id="KW-1185">Reference proteome</keyword>
<name>A0AAD4NK70_9BILA</name>
<evidence type="ECO:0000313" key="3">
    <source>
        <dbReference type="Proteomes" id="UP001201812"/>
    </source>
</evidence>
<feature type="compositionally biased region" description="Polar residues" evidence="1">
    <location>
        <begin position="40"/>
        <end position="66"/>
    </location>
</feature>
<dbReference type="Proteomes" id="UP001201812">
    <property type="component" value="Unassembled WGS sequence"/>
</dbReference>
<comment type="caution">
    <text evidence="2">The sequence shown here is derived from an EMBL/GenBank/DDBJ whole genome shotgun (WGS) entry which is preliminary data.</text>
</comment>
<protein>
    <submittedName>
        <fullName evidence="2">Uncharacterized protein</fullName>
    </submittedName>
</protein>
<evidence type="ECO:0000256" key="1">
    <source>
        <dbReference type="SAM" id="MobiDB-lite"/>
    </source>
</evidence>
<sequence>MLPSRTTAKIRSIVDDAFMETKNILDKLALTASEDQFSRQSMNGINTSQSHNEPDSNQSRNNLQETISEKKAAGPKNAVFTSDQVLYTNTLGPDGIVLYVDLTLKDIAGGMRDKLVKLRVDMPDYEPTRVQINGKFFKPEDEE</sequence>
<dbReference type="AlphaFoldDB" id="A0AAD4NK70"/>
<reference evidence="2" key="1">
    <citation type="submission" date="2022-01" db="EMBL/GenBank/DDBJ databases">
        <title>Genome Sequence Resource for Two Populations of Ditylenchus destructor, the Migratory Endoparasitic Phytonematode.</title>
        <authorList>
            <person name="Zhang H."/>
            <person name="Lin R."/>
            <person name="Xie B."/>
        </authorList>
    </citation>
    <scope>NUCLEOTIDE SEQUENCE</scope>
    <source>
        <strain evidence="2">BazhouSP</strain>
    </source>
</reference>
<evidence type="ECO:0000313" key="2">
    <source>
        <dbReference type="EMBL" id="KAI1728428.1"/>
    </source>
</evidence>
<proteinExistence type="predicted"/>
<feature type="region of interest" description="Disordered" evidence="1">
    <location>
        <begin position="40"/>
        <end position="74"/>
    </location>
</feature>
<accession>A0AAD4NK70</accession>